<evidence type="ECO:0000313" key="4">
    <source>
        <dbReference type="Proteomes" id="UP000000852"/>
    </source>
</evidence>
<dbReference type="NCBIfam" id="TIGR03696">
    <property type="entry name" value="Rhs_assc_core"/>
    <property type="match status" value="1"/>
</dbReference>
<dbReference type="Gene3D" id="2.180.10.10">
    <property type="entry name" value="RHS repeat-associated core"/>
    <property type="match status" value="1"/>
</dbReference>
<evidence type="ECO:0000313" key="3">
    <source>
        <dbReference type="EMBL" id="ACU03316.1"/>
    </source>
</evidence>
<feature type="signal peptide" evidence="1">
    <location>
        <begin position="1"/>
        <end position="33"/>
    </location>
</feature>
<dbReference type="eggNOG" id="COG3209">
    <property type="taxonomic scope" value="Bacteria"/>
</dbReference>
<feature type="domain" description="DUF6443" evidence="2">
    <location>
        <begin position="104"/>
        <end position="235"/>
    </location>
</feature>
<evidence type="ECO:0000256" key="1">
    <source>
        <dbReference type="SAM" id="SignalP"/>
    </source>
</evidence>
<dbReference type="HOGENOM" id="CLU_004466_1_1_10"/>
<protein>
    <recommendedName>
        <fullName evidence="2">DUF6443 domain-containing protein</fullName>
    </recommendedName>
</protein>
<dbReference type="InterPro" id="IPR045619">
    <property type="entry name" value="DUF6443"/>
</dbReference>
<dbReference type="AlphaFoldDB" id="C6Y3N7"/>
<organism evidence="3 4">
    <name type="scientific">Pedobacter heparinus (strain ATCC 13125 / DSM 2366 / CIP 104194 / JCM 7457 / NBRC 12017 / NCIMB 9290 / NRRL B-14731 / HIM 762-3)</name>
    <dbReference type="NCBI Taxonomy" id="485917"/>
    <lineage>
        <taxon>Bacteria</taxon>
        <taxon>Pseudomonadati</taxon>
        <taxon>Bacteroidota</taxon>
        <taxon>Sphingobacteriia</taxon>
        <taxon>Sphingobacteriales</taxon>
        <taxon>Sphingobacteriaceae</taxon>
        <taxon>Pedobacter</taxon>
    </lineage>
</organism>
<gene>
    <name evidence="3" type="ordered locus">Phep_1098</name>
</gene>
<accession>C6Y3N7</accession>
<proteinExistence type="predicted"/>
<name>C6Y3N7_PEDHD</name>
<dbReference type="Proteomes" id="UP000000852">
    <property type="component" value="Chromosome"/>
</dbReference>
<feature type="chain" id="PRO_5002973644" description="DUF6443 domain-containing protein" evidence="1">
    <location>
        <begin position="34"/>
        <end position="1172"/>
    </location>
</feature>
<dbReference type="KEGG" id="phe:Phep_1098"/>
<reference evidence="3 4" key="1">
    <citation type="journal article" date="2009" name="Stand. Genomic Sci.">
        <title>Complete genome sequence of Pedobacter heparinus type strain (HIM 762-3).</title>
        <authorList>
            <person name="Han C."/>
            <person name="Spring S."/>
            <person name="Lapidus A."/>
            <person name="Del Rio T.G."/>
            <person name="Tice H."/>
            <person name="Copeland A."/>
            <person name="Cheng J.F."/>
            <person name="Lucas S."/>
            <person name="Chen F."/>
            <person name="Nolan M."/>
            <person name="Bruce D."/>
            <person name="Goodwin L."/>
            <person name="Pitluck S."/>
            <person name="Ivanova N."/>
            <person name="Mavromatis K."/>
            <person name="Mikhailova N."/>
            <person name="Pati A."/>
            <person name="Chen A."/>
            <person name="Palaniappan K."/>
            <person name="Land M."/>
            <person name="Hauser L."/>
            <person name="Chang Y.J."/>
            <person name="Jeffries C.C."/>
            <person name="Saunders E."/>
            <person name="Chertkov O."/>
            <person name="Brettin T."/>
            <person name="Goker M."/>
            <person name="Rohde M."/>
            <person name="Bristow J."/>
            <person name="Eisen J.A."/>
            <person name="Markowitz V."/>
            <person name="Hugenholtz P."/>
            <person name="Kyrpides N.C."/>
            <person name="Klenk H.P."/>
            <person name="Detter J.C."/>
        </authorList>
    </citation>
    <scope>NUCLEOTIDE SEQUENCE [LARGE SCALE GENOMIC DNA]</scope>
    <source>
        <strain evidence="4">ATCC 13125 / DSM 2366 / CIP 104194 / JCM 7457 / NBRC 12017 / NCIMB 9290 / NRRL B-14731 / HIM 762-3</strain>
    </source>
</reference>
<dbReference type="PANTHER" id="PTHR32305:SF15">
    <property type="entry name" value="PROTEIN RHSA-RELATED"/>
    <property type="match status" value="1"/>
</dbReference>
<keyword evidence="4" id="KW-1185">Reference proteome</keyword>
<dbReference type="EMBL" id="CP001681">
    <property type="protein sequence ID" value="ACU03316.1"/>
    <property type="molecule type" value="Genomic_DNA"/>
</dbReference>
<keyword evidence="1" id="KW-0732">Signal</keyword>
<dbReference type="PANTHER" id="PTHR32305">
    <property type="match status" value="1"/>
</dbReference>
<dbReference type="InterPro" id="IPR050708">
    <property type="entry name" value="T6SS_VgrG/RHS"/>
</dbReference>
<dbReference type="InterPro" id="IPR022385">
    <property type="entry name" value="Rhs_assc_core"/>
</dbReference>
<sequence>MLRIMKLYQNLTPQRAWKYIAVCLVAGFTSSNAQHLTLNTYSNQTEIKATGSITLTDGFYIPAGKNVRIFTGASFQQCVDLVSTPSADQNYISTKVFKKEGVNEGNINATLSTCEVNQTVQYFDGLGRPLQTVTVQGSPGFKDVVQPVDYDAFGREQFKYLPYSTVTGANGSFKPSAITSQAGFYNSPPAGVATITNTAFSESRFEASPLNRVLERGSPGASWQLSAGHTQKMEYGSNNSTDYAVRLYQAVPSATPGEEHKRILSGTGYYTANELYLSISKDENWASTDGKAGTTEEYKDKEDRVVLKRVFNYKNDVTETLSTYYVYDDLGNLSFVLPPGANPDALALPSQTLQDQFCYQYRYDGRKRLIEKKLPGKDWEYMVYNKLDQLVLSQDSLQRVANQWLFTKYDALGRVAITGVYGDGASRSSLAGTLNSQSVLWENRLGSGTDYDNGSFPQNNIAWYHTINYYDDYNFPGNSFPQPDGVTQMSASRVKGLQTGSFVYQVNSSTRYLSVNYYDKDGRVLKTAAENHLGGTDLTENTWNFAGELTGSTRTHSSGSGPATTIATRHEYDHMGRKKATMESINGQPEVVLSKLDYNELGQLSKKWLHSTDGNTFLQHTDYAYNERGWLKRSISGEFSIRLGYDTLGTPQYNGNITSQEWGTGYTFPSIYNYGYDKLNRLLSGVSTGAISMSEVLSYDVMGNISTLNRDGAGAGSYIYEGNRLKSISGGGLAAGSYAYDGNGNAVTDGRTGVNLTYNHLNLPITVNGSGLNIAYTYDAMGRKLKKVSNMEAPSDYVDGVQYTGGAIEFIMTEEGKARSNGGTYSYEYNLTDHLGNVRYTFYQHPSLGTLQPLQADDYYAFGKQRVASAGVNKYLYNGKELQSELGQLDYGARFYDPVIGRWNVVDPLAEKYHSYSIYSYVVNNPIALIDPNGMEIQEIAGGVRFTKEDAQSAYRVLTSKAKNVYMAIVGESSVRSRINEYQKKNGNGQWAGFAAKNFSQANLAMSVFGDKSINNFVLETHGGNDGAESFMRINEDGSSNPESYIYNNEVSDFNKGIQNPEVSQLSAMASKVKDGGNFILAACYVGIGEPGNKFGQNLSKLTGDRLNIFLPQSFVHTGRISNPSGTTIQFDGSLKVDNGKGWLGVTPNGSMQNINKILLSRTTYPPVRIIK</sequence>
<dbReference type="Pfam" id="PF20041">
    <property type="entry name" value="DUF6443"/>
    <property type="match status" value="1"/>
</dbReference>
<evidence type="ECO:0000259" key="2">
    <source>
        <dbReference type="Pfam" id="PF20041"/>
    </source>
</evidence>
<dbReference type="STRING" id="485917.Phep_1098"/>